<keyword evidence="1" id="KW-0732">Signal</keyword>
<sequence>MAKASIAIVLLALSVLLAGPVSARNKIFAGENGRRLLDAAASIQQGGTASGNGAQVFSFGNSFANNNPFGSFSAAGGATAAISDNNGQPSISTSIGTGFSDSLFGQSHSDTTSSSSSNGNPAQDMEQRSWRWYSKAMACDIWLPDLGYQIG</sequence>
<comment type="caution">
    <text evidence="2">The sequence shown here is derived from an EMBL/GenBank/DDBJ whole genome shotgun (WGS) entry which is preliminary data.</text>
</comment>
<organism evidence="2 3">
    <name type="scientific">Symbiochloris irregularis</name>
    <dbReference type="NCBI Taxonomy" id="706552"/>
    <lineage>
        <taxon>Eukaryota</taxon>
        <taxon>Viridiplantae</taxon>
        <taxon>Chlorophyta</taxon>
        <taxon>core chlorophytes</taxon>
        <taxon>Trebouxiophyceae</taxon>
        <taxon>Trebouxiales</taxon>
        <taxon>Trebouxiaceae</taxon>
        <taxon>Symbiochloris</taxon>
    </lineage>
</organism>
<evidence type="ECO:0000313" key="3">
    <source>
        <dbReference type="Proteomes" id="UP001465755"/>
    </source>
</evidence>
<proteinExistence type="predicted"/>
<dbReference type="EMBL" id="JALJOQ010000112">
    <property type="protein sequence ID" value="KAK9796988.1"/>
    <property type="molecule type" value="Genomic_DNA"/>
</dbReference>
<feature type="chain" id="PRO_5043542173" evidence="1">
    <location>
        <begin position="24"/>
        <end position="151"/>
    </location>
</feature>
<reference evidence="2 3" key="1">
    <citation type="journal article" date="2024" name="Nat. Commun.">
        <title>Phylogenomics reveals the evolutionary origins of lichenization in chlorophyte algae.</title>
        <authorList>
            <person name="Puginier C."/>
            <person name="Libourel C."/>
            <person name="Otte J."/>
            <person name="Skaloud P."/>
            <person name="Haon M."/>
            <person name="Grisel S."/>
            <person name="Petersen M."/>
            <person name="Berrin J.G."/>
            <person name="Delaux P.M."/>
            <person name="Dal Grande F."/>
            <person name="Keller J."/>
        </authorList>
    </citation>
    <scope>NUCLEOTIDE SEQUENCE [LARGE SCALE GENOMIC DNA]</scope>
    <source>
        <strain evidence="2 3">SAG 2036</strain>
    </source>
</reference>
<keyword evidence="3" id="KW-1185">Reference proteome</keyword>
<feature type="signal peptide" evidence="1">
    <location>
        <begin position="1"/>
        <end position="23"/>
    </location>
</feature>
<evidence type="ECO:0000313" key="2">
    <source>
        <dbReference type="EMBL" id="KAK9796988.1"/>
    </source>
</evidence>
<dbReference type="Proteomes" id="UP001465755">
    <property type="component" value="Unassembled WGS sequence"/>
</dbReference>
<accession>A0AAW1NS33</accession>
<protein>
    <submittedName>
        <fullName evidence="2">Uncharacterized protein</fullName>
    </submittedName>
</protein>
<evidence type="ECO:0000256" key="1">
    <source>
        <dbReference type="SAM" id="SignalP"/>
    </source>
</evidence>
<name>A0AAW1NS33_9CHLO</name>
<gene>
    <name evidence="2" type="ORF">WJX73_007825</name>
</gene>
<dbReference type="AlphaFoldDB" id="A0AAW1NS33"/>